<dbReference type="InterPro" id="IPR027303">
    <property type="entry name" value="Gln_synth_gly_rich_site"/>
</dbReference>
<evidence type="ECO:0000256" key="10">
    <source>
        <dbReference type="PROSITE-ProRule" id="PRU01330"/>
    </source>
</evidence>
<dbReference type="EC" id="6.3.1.2" evidence="12"/>
<evidence type="ECO:0000313" key="15">
    <source>
        <dbReference type="EMBL" id="QJX80138.1"/>
    </source>
</evidence>
<comment type="similarity">
    <text evidence="2 10 11">Belongs to the glutamine synthetase family.</text>
</comment>
<dbReference type="InterPro" id="IPR008146">
    <property type="entry name" value="Gln_synth_cat_dom"/>
</dbReference>
<sequence length="429" mass="48209">MTTNQIALEKLKEVDFIRLVFTDINGKLKNVELSKSQLDRVLEGEVMFDGSSIDGFSRIEESDMYLVPDLNTVQVMPWKLEDEKRVALIFCNSHTTDKKPYEGDPRNVLIRTLEKAKKLGFEVMVGPEPEFFLLKPDGTPNDQGGYFDLSPIDTAVNTRRDIVLALEELGFTVEAAHHEVALGQHEVDFKYDEALKTADNIQMFKYVVKNVSKKHGLNATFMAKPIQGINGSGMHCNISLFKDGENVFAGKGEHLSDTARHFIAGVLNHAREMAAITNPTVNSYKRIVPGYEAPVYVAWSGSNRSCMVRIPASGGKATRVEVRNPDPMANPYLALAVLIEAGLRGVEEKAVAPKEEKTNLFALTLDQVNEMGVETLPSNLKEAVEELKDSKLVKDVLGNHLFNTFIKEKEEEWDEFRLSISEWERKRYQ</sequence>
<evidence type="ECO:0000256" key="1">
    <source>
        <dbReference type="ARBA" id="ARBA00001946"/>
    </source>
</evidence>
<organism evidence="15 16">
    <name type="scientific">Priestia megaterium</name>
    <name type="common">Bacillus megaterium</name>
    <dbReference type="NCBI Taxonomy" id="1404"/>
    <lineage>
        <taxon>Bacteria</taxon>
        <taxon>Bacillati</taxon>
        <taxon>Bacillota</taxon>
        <taxon>Bacilli</taxon>
        <taxon>Bacillales</taxon>
        <taxon>Bacillaceae</taxon>
        <taxon>Priestia</taxon>
    </lineage>
</organism>
<gene>
    <name evidence="15" type="ORF">FDZ14_29010</name>
</gene>
<geneLocation type="plasmid" evidence="16">
    <name>pfdu301a</name>
</geneLocation>
<dbReference type="Pfam" id="PF00120">
    <property type="entry name" value="Gln-synt_C"/>
    <property type="match status" value="1"/>
</dbReference>
<dbReference type="PROSITE" id="PS00180">
    <property type="entry name" value="GLNA_1"/>
    <property type="match status" value="1"/>
</dbReference>
<dbReference type="GO" id="GO:0006542">
    <property type="term" value="P:glutamine biosynthetic process"/>
    <property type="evidence" value="ECO:0007669"/>
    <property type="project" value="InterPro"/>
</dbReference>
<accession>A0A6M6E6C0</accession>
<dbReference type="InterPro" id="IPR008147">
    <property type="entry name" value="Gln_synt_N"/>
</dbReference>
<dbReference type="GO" id="GO:0005524">
    <property type="term" value="F:ATP binding"/>
    <property type="evidence" value="ECO:0007669"/>
    <property type="project" value="UniProtKB-KW"/>
</dbReference>
<dbReference type="EMBL" id="CP045273">
    <property type="protein sequence ID" value="QJX80138.1"/>
    <property type="molecule type" value="Genomic_DNA"/>
</dbReference>
<feature type="domain" description="GS catalytic" evidence="14">
    <location>
        <begin position="105"/>
        <end position="429"/>
    </location>
</feature>
<evidence type="ECO:0000259" key="14">
    <source>
        <dbReference type="PROSITE" id="PS51987"/>
    </source>
</evidence>
<evidence type="ECO:0000256" key="4">
    <source>
        <dbReference type="ARBA" id="ARBA00022598"/>
    </source>
</evidence>
<dbReference type="SUPFAM" id="SSF54368">
    <property type="entry name" value="Glutamine synthetase, N-terminal domain"/>
    <property type="match status" value="1"/>
</dbReference>
<dbReference type="SUPFAM" id="SSF55931">
    <property type="entry name" value="Glutamine synthetase/guanido kinase"/>
    <property type="match status" value="1"/>
</dbReference>
<name>A0A6M6E6C0_PRIMG</name>
<dbReference type="InterPro" id="IPR014746">
    <property type="entry name" value="Gln_synth/guanido_kin_cat_dom"/>
</dbReference>
<evidence type="ECO:0000313" key="16">
    <source>
        <dbReference type="Proteomes" id="UP000501076"/>
    </source>
</evidence>
<protein>
    <recommendedName>
        <fullName evidence="3 12">Glutamine synthetase</fullName>
        <ecNumber evidence="12">6.3.1.2</ecNumber>
    </recommendedName>
</protein>
<dbReference type="Pfam" id="PF03951">
    <property type="entry name" value="Gln-synt_N"/>
    <property type="match status" value="1"/>
</dbReference>
<dbReference type="PROSITE" id="PS00181">
    <property type="entry name" value="GLNA_ATP"/>
    <property type="match status" value="1"/>
</dbReference>
<evidence type="ECO:0000256" key="2">
    <source>
        <dbReference type="ARBA" id="ARBA00009897"/>
    </source>
</evidence>
<evidence type="ECO:0000256" key="7">
    <source>
        <dbReference type="ARBA" id="ARBA00022840"/>
    </source>
</evidence>
<keyword evidence="7 12" id="KW-0067">ATP-binding</keyword>
<dbReference type="Gene3D" id="3.10.20.70">
    <property type="entry name" value="Glutamine synthetase, N-terminal domain"/>
    <property type="match status" value="1"/>
</dbReference>
<feature type="domain" description="GS beta-grasp" evidence="13">
    <location>
        <begin position="12"/>
        <end position="98"/>
    </location>
</feature>
<evidence type="ECO:0000256" key="12">
    <source>
        <dbReference type="RuleBase" id="RU004356"/>
    </source>
</evidence>
<evidence type="ECO:0000256" key="8">
    <source>
        <dbReference type="ARBA" id="ARBA00022842"/>
    </source>
</evidence>
<evidence type="ECO:0000256" key="3">
    <source>
        <dbReference type="ARBA" id="ARBA00021364"/>
    </source>
</evidence>
<dbReference type="InterPro" id="IPR036651">
    <property type="entry name" value="Gln_synt_N_sf"/>
</dbReference>
<comment type="cofactor">
    <cofactor evidence="1">
        <name>Mg(2+)</name>
        <dbReference type="ChEBI" id="CHEBI:18420"/>
    </cofactor>
</comment>
<dbReference type="SMART" id="SM01230">
    <property type="entry name" value="Gln-synt_C"/>
    <property type="match status" value="1"/>
</dbReference>
<dbReference type="FunFam" id="3.30.590.10:FF:000003">
    <property type="entry name" value="Glutamine synthetase 2"/>
    <property type="match status" value="1"/>
</dbReference>
<dbReference type="Gene3D" id="3.30.590.10">
    <property type="entry name" value="Glutamine synthetase/guanido kinase, catalytic domain"/>
    <property type="match status" value="1"/>
</dbReference>
<dbReference type="GO" id="GO:0046872">
    <property type="term" value="F:metal ion binding"/>
    <property type="evidence" value="ECO:0007669"/>
    <property type="project" value="UniProtKB-KW"/>
</dbReference>
<keyword evidence="5" id="KW-0479">Metal-binding</keyword>
<dbReference type="InterPro" id="IPR027302">
    <property type="entry name" value="Gln_synth_N_conserv_site"/>
</dbReference>
<dbReference type="PANTHER" id="PTHR43785:SF12">
    <property type="entry name" value="TYPE-1 GLUTAMINE SYNTHETASE 2"/>
    <property type="match status" value="1"/>
</dbReference>
<dbReference type="AlphaFoldDB" id="A0A6M6E6C0"/>
<proteinExistence type="inferred from homology"/>
<dbReference type="GO" id="GO:0004356">
    <property type="term" value="F:glutamine synthetase activity"/>
    <property type="evidence" value="ECO:0007669"/>
    <property type="project" value="UniProtKB-EC"/>
</dbReference>
<evidence type="ECO:0000259" key="13">
    <source>
        <dbReference type="PROSITE" id="PS51986"/>
    </source>
</evidence>
<comment type="catalytic activity">
    <reaction evidence="9 12">
        <text>L-glutamate + NH4(+) + ATP = L-glutamine + ADP + phosphate + H(+)</text>
        <dbReference type="Rhea" id="RHEA:16169"/>
        <dbReference type="ChEBI" id="CHEBI:15378"/>
        <dbReference type="ChEBI" id="CHEBI:28938"/>
        <dbReference type="ChEBI" id="CHEBI:29985"/>
        <dbReference type="ChEBI" id="CHEBI:30616"/>
        <dbReference type="ChEBI" id="CHEBI:43474"/>
        <dbReference type="ChEBI" id="CHEBI:58359"/>
        <dbReference type="ChEBI" id="CHEBI:456216"/>
        <dbReference type="EC" id="6.3.1.2"/>
    </reaction>
</comment>
<keyword evidence="4 12" id="KW-0436">Ligase</keyword>
<dbReference type="PROSITE" id="PS51987">
    <property type="entry name" value="GS_CATALYTIC"/>
    <property type="match status" value="1"/>
</dbReference>
<keyword evidence="8" id="KW-0460">Magnesium</keyword>
<evidence type="ECO:0000256" key="9">
    <source>
        <dbReference type="ARBA" id="ARBA00049436"/>
    </source>
</evidence>
<dbReference type="PROSITE" id="PS51986">
    <property type="entry name" value="GS_BETA_GRASP"/>
    <property type="match status" value="1"/>
</dbReference>
<keyword evidence="6 12" id="KW-0547">Nucleotide-binding</keyword>
<keyword evidence="15" id="KW-0614">Plasmid</keyword>
<reference evidence="15 16" key="1">
    <citation type="submission" date="2019-10" db="EMBL/GenBank/DDBJ databases">
        <title>Complete genome sequences for adaption low water activity.</title>
        <authorList>
            <person name="Zhao L."/>
            <person name="Zhong J."/>
        </authorList>
    </citation>
    <scope>NUCLEOTIDE SEQUENCE [LARGE SCALE GENOMIC DNA]</scope>
    <source>
        <strain evidence="15 16">FDU301</strain>
        <plasmid evidence="16">pfdu301a</plasmid>
    </source>
</reference>
<dbReference type="PANTHER" id="PTHR43785">
    <property type="entry name" value="GAMMA-GLUTAMYLPUTRESCINE SYNTHETASE"/>
    <property type="match status" value="1"/>
</dbReference>
<dbReference type="Proteomes" id="UP000501076">
    <property type="component" value="Plasmid pFDU301A"/>
</dbReference>
<dbReference type="RefSeq" id="WP_171778119.1">
    <property type="nucleotide sequence ID" value="NZ_CP045273.1"/>
</dbReference>
<evidence type="ECO:0000256" key="5">
    <source>
        <dbReference type="ARBA" id="ARBA00022723"/>
    </source>
</evidence>
<evidence type="ECO:0000256" key="6">
    <source>
        <dbReference type="ARBA" id="ARBA00022741"/>
    </source>
</evidence>
<evidence type="ECO:0000256" key="11">
    <source>
        <dbReference type="RuleBase" id="RU000384"/>
    </source>
</evidence>